<dbReference type="Proteomes" id="UP001344658">
    <property type="component" value="Unassembled WGS sequence"/>
</dbReference>
<dbReference type="InterPro" id="IPR024432">
    <property type="entry name" value="Put_RecE_PDDEXK-like_dom"/>
</dbReference>
<protein>
    <submittedName>
        <fullName evidence="2">PD-(D/E)XK nuclease-like domain-containing protein</fullName>
    </submittedName>
</protein>
<evidence type="ECO:0000259" key="1">
    <source>
        <dbReference type="Pfam" id="PF12684"/>
    </source>
</evidence>
<dbReference type="RefSeq" id="WP_330792843.1">
    <property type="nucleotide sequence ID" value="NZ_JAZEWV010000002.1"/>
</dbReference>
<proteinExistence type="predicted"/>
<organism evidence="2 3">
    <name type="scientific">Actinacidiphila polyblastidii</name>
    <dbReference type="NCBI Taxonomy" id="3110430"/>
    <lineage>
        <taxon>Bacteria</taxon>
        <taxon>Bacillati</taxon>
        <taxon>Actinomycetota</taxon>
        <taxon>Actinomycetes</taxon>
        <taxon>Kitasatosporales</taxon>
        <taxon>Streptomycetaceae</taxon>
        <taxon>Actinacidiphila</taxon>
    </lineage>
</organism>
<keyword evidence="3" id="KW-1185">Reference proteome</keyword>
<reference evidence="2 3" key="1">
    <citation type="submission" date="2023-12" db="EMBL/GenBank/DDBJ databases">
        <title>Streptomyces sp. V4-01.</title>
        <authorList>
            <person name="Somphong A."/>
            <person name="Phongsopitanun W."/>
        </authorList>
    </citation>
    <scope>NUCLEOTIDE SEQUENCE [LARGE SCALE GENOMIC DNA]</scope>
    <source>
        <strain evidence="2 3">V4-01</strain>
    </source>
</reference>
<evidence type="ECO:0000313" key="3">
    <source>
        <dbReference type="Proteomes" id="UP001344658"/>
    </source>
</evidence>
<feature type="domain" description="Putative exodeoxyribonuclease 8 PDDEXK-like" evidence="1">
    <location>
        <begin position="34"/>
        <end position="275"/>
    </location>
</feature>
<dbReference type="InterPro" id="IPR011604">
    <property type="entry name" value="PDDEXK-like_dom_sf"/>
</dbReference>
<sequence length="289" mass="32211">MTTTADPRQLPGGIYQMTAEEYHADPVPGGSLSSSGARKLLAPSCPAKFRWEQDHGQAARAAFDFGQAAHMHVLGEGPEIVVVDAPDWRTKPAQQQRAEARERGAVPVLIEEQQRIKAMAAALREHPVARALFDPDRGRPEQTLIWRDRRTGVMRRARLDWLPDPGPGRLIIPDYKTCASAEPEALARAVAKYGYHQQDDWYRAGARALDLADEAAAFVFVCQEKTAPFVVTVFEVDAASRRLGAARNRRAIEIYAECQRTGRWPAYGDDIAYLSLPPYVERADSEEYL</sequence>
<gene>
    <name evidence="2" type="ORF">V2S66_03080</name>
</gene>
<dbReference type="Pfam" id="PF12684">
    <property type="entry name" value="DUF3799"/>
    <property type="match status" value="1"/>
</dbReference>
<evidence type="ECO:0000313" key="2">
    <source>
        <dbReference type="EMBL" id="MEE4540950.1"/>
    </source>
</evidence>
<accession>A0ABU7P560</accession>
<dbReference type="Gene3D" id="3.90.320.10">
    <property type="match status" value="1"/>
</dbReference>
<name>A0ABU7P560_9ACTN</name>
<dbReference type="EMBL" id="JAZEWV010000002">
    <property type="protein sequence ID" value="MEE4540950.1"/>
    <property type="molecule type" value="Genomic_DNA"/>
</dbReference>
<comment type="caution">
    <text evidence="2">The sequence shown here is derived from an EMBL/GenBank/DDBJ whole genome shotgun (WGS) entry which is preliminary data.</text>
</comment>